<dbReference type="AlphaFoldDB" id="A0A0F9RW41"/>
<evidence type="ECO:0000313" key="1">
    <source>
        <dbReference type="EMBL" id="KKN29096.1"/>
    </source>
</evidence>
<accession>A0A0F9RW41</accession>
<gene>
    <name evidence="1" type="ORF">LCGC14_0847640</name>
</gene>
<name>A0A0F9RW41_9ZZZZ</name>
<sequence>MPSALTIAVGANEECRMSRFNLMLALADALEHLLPRLKSAKKINSR</sequence>
<dbReference type="EMBL" id="LAZR01002511">
    <property type="protein sequence ID" value="KKN29096.1"/>
    <property type="molecule type" value="Genomic_DNA"/>
</dbReference>
<organism evidence="1">
    <name type="scientific">marine sediment metagenome</name>
    <dbReference type="NCBI Taxonomy" id="412755"/>
    <lineage>
        <taxon>unclassified sequences</taxon>
        <taxon>metagenomes</taxon>
        <taxon>ecological metagenomes</taxon>
    </lineage>
</organism>
<comment type="caution">
    <text evidence="1">The sequence shown here is derived from an EMBL/GenBank/DDBJ whole genome shotgun (WGS) entry which is preliminary data.</text>
</comment>
<proteinExistence type="predicted"/>
<protein>
    <submittedName>
        <fullName evidence="1">Uncharacterized protein</fullName>
    </submittedName>
</protein>
<reference evidence="1" key="1">
    <citation type="journal article" date="2015" name="Nature">
        <title>Complex archaea that bridge the gap between prokaryotes and eukaryotes.</title>
        <authorList>
            <person name="Spang A."/>
            <person name="Saw J.H."/>
            <person name="Jorgensen S.L."/>
            <person name="Zaremba-Niedzwiedzka K."/>
            <person name="Martijn J."/>
            <person name="Lind A.E."/>
            <person name="van Eijk R."/>
            <person name="Schleper C."/>
            <person name="Guy L."/>
            <person name="Ettema T.J."/>
        </authorList>
    </citation>
    <scope>NUCLEOTIDE SEQUENCE</scope>
</reference>